<dbReference type="PANTHER" id="PTHR48207:SF3">
    <property type="entry name" value="SUCCINATE--HYDROXYMETHYLGLUTARATE COA-TRANSFERASE"/>
    <property type="match status" value="1"/>
</dbReference>
<organism evidence="2 3">
    <name type="scientific">Kordiimonas pumila</name>
    <dbReference type="NCBI Taxonomy" id="2161677"/>
    <lineage>
        <taxon>Bacteria</taxon>
        <taxon>Pseudomonadati</taxon>
        <taxon>Pseudomonadota</taxon>
        <taxon>Alphaproteobacteria</taxon>
        <taxon>Kordiimonadales</taxon>
        <taxon>Kordiimonadaceae</taxon>
        <taxon>Kordiimonas</taxon>
    </lineage>
</organism>
<dbReference type="Gene3D" id="3.40.50.10540">
    <property type="entry name" value="Crotonobetainyl-coa:carnitine coa-transferase, domain 1"/>
    <property type="match status" value="1"/>
</dbReference>
<name>A0ABV7D7Y4_9PROT</name>
<dbReference type="Gene3D" id="3.30.1540.10">
    <property type="entry name" value="formyl-coa transferase, domain 3"/>
    <property type="match status" value="1"/>
</dbReference>
<gene>
    <name evidence="2" type="ORF">ACFOKA_12865</name>
</gene>
<dbReference type="PANTHER" id="PTHR48207">
    <property type="entry name" value="SUCCINATE--HYDROXYMETHYLGLUTARATE COA-TRANSFERASE"/>
    <property type="match status" value="1"/>
</dbReference>
<accession>A0ABV7D7Y4</accession>
<dbReference type="InterPro" id="IPR003673">
    <property type="entry name" value="CoA-Trfase_fam_III"/>
</dbReference>
<keyword evidence="3" id="KW-1185">Reference proteome</keyword>
<evidence type="ECO:0000313" key="2">
    <source>
        <dbReference type="EMBL" id="MFC3052799.1"/>
    </source>
</evidence>
<dbReference type="RefSeq" id="WP_194213555.1">
    <property type="nucleotide sequence ID" value="NZ_CP061205.1"/>
</dbReference>
<dbReference type="InterPro" id="IPR050483">
    <property type="entry name" value="CoA-transferase_III_domain"/>
</dbReference>
<keyword evidence="1 2" id="KW-0808">Transferase</keyword>
<dbReference type="Proteomes" id="UP001595444">
    <property type="component" value="Unassembled WGS sequence"/>
</dbReference>
<dbReference type="GO" id="GO:0016740">
    <property type="term" value="F:transferase activity"/>
    <property type="evidence" value="ECO:0007669"/>
    <property type="project" value="UniProtKB-KW"/>
</dbReference>
<reference evidence="3" key="1">
    <citation type="journal article" date="2019" name="Int. J. Syst. Evol. Microbiol.">
        <title>The Global Catalogue of Microorganisms (GCM) 10K type strain sequencing project: providing services to taxonomists for standard genome sequencing and annotation.</title>
        <authorList>
            <consortium name="The Broad Institute Genomics Platform"/>
            <consortium name="The Broad Institute Genome Sequencing Center for Infectious Disease"/>
            <person name="Wu L."/>
            <person name="Ma J."/>
        </authorList>
    </citation>
    <scope>NUCLEOTIDE SEQUENCE [LARGE SCALE GENOMIC DNA]</scope>
    <source>
        <strain evidence="3">KCTC 62164</strain>
    </source>
</reference>
<comment type="caution">
    <text evidence="2">The sequence shown here is derived from an EMBL/GenBank/DDBJ whole genome shotgun (WGS) entry which is preliminary data.</text>
</comment>
<dbReference type="SUPFAM" id="SSF89796">
    <property type="entry name" value="CoA-transferase family III (CaiB/BaiF)"/>
    <property type="match status" value="1"/>
</dbReference>
<evidence type="ECO:0000256" key="1">
    <source>
        <dbReference type="ARBA" id="ARBA00022679"/>
    </source>
</evidence>
<dbReference type="Pfam" id="PF02515">
    <property type="entry name" value="CoA_transf_3"/>
    <property type="match status" value="1"/>
</dbReference>
<dbReference type="InterPro" id="IPR044855">
    <property type="entry name" value="CoA-Trfase_III_dom3_sf"/>
</dbReference>
<sequence>MAGPLTGIRVLDLSRILAGPWSTQCLADLGAEVIKIERPNEGDDTRTWGPPFFGEGDEALAAYYMSANRGKQSVAVDMASPEGQSIIKKLAAKSDIVVENFKVGGLKKYGLDYESLKALNVGLIYCSITGFGQTGPYKDRPGYDLMIQGLGGLMSVTGEADDKPGGGPQRAGVAVVDLFTGLYSTIGILGALHHREKTGEGQHIDMALLDTQVAVLANQSLSYLVSGTAPKRQGNSHPAIVPYQSFETKDGHMILAVGNDGQFKRFCDAAGLPGIAADARFSTNPGRVANRGDLVPVLAGVIAGRTTDEWVTMLEKVNVPCGPINTLDRVFDNEQVKARGIQLAHKDSLGRTLPGVANPIRYSATPIEYKKAPPMLGEDTDAVLSALLAE</sequence>
<dbReference type="EMBL" id="JBHRSL010000010">
    <property type="protein sequence ID" value="MFC3052799.1"/>
    <property type="molecule type" value="Genomic_DNA"/>
</dbReference>
<proteinExistence type="predicted"/>
<dbReference type="InterPro" id="IPR023606">
    <property type="entry name" value="CoA-Trfase_III_dom_1_sf"/>
</dbReference>
<evidence type="ECO:0000313" key="3">
    <source>
        <dbReference type="Proteomes" id="UP001595444"/>
    </source>
</evidence>
<protein>
    <submittedName>
        <fullName evidence="2">CaiB/BaiF CoA transferase family protein</fullName>
    </submittedName>
</protein>